<evidence type="ECO:0000313" key="3">
    <source>
        <dbReference type="Proteomes" id="UP000294028"/>
    </source>
</evidence>
<feature type="compositionally biased region" description="Basic and acidic residues" evidence="1">
    <location>
        <begin position="28"/>
        <end position="38"/>
    </location>
</feature>
<dbReference type="Proteomes" id="UP000294028">
    <property type="component" value="Unassembled WGS sequence"/>
</dbReference>
<protein>
    <submittedName>
        <fullName evidence="2">Uncharacterized protein</fullName>
    </submittedName>
</protein>
<evidence type="ECO:0000256" key="1">
    <source>
        <dbReference type="SAM" id="MobiDB-lite"/>
    </source>
</evidence>
<name>A0A482T9I5_9EURY</name>
<dbReference type="EMBL" id="RZHH01000002">
    <property type="protein sequence ID" value="RYJ14574.1"/>
    <property type="molecule type" value="Genomic_DNA"/>
</dbReference>
<organism evidence="2 3">
    <name type="scientific">Halogeometricum borinquense</name>
    <dbReference type="NCBI Taxonomy" id="60847"/>
    <lineage>
        <taxon>Archaea</taxon>
        <taxon>Methanobacteriati</taxon>
        <taxon>Methanobacteriota</taxon>
        <taxon>Stenosarchaea group</taxon>
        <taxon>Halobacteria</taxon>
        <taxon>Halobacteriales</taxon>
        <taxon>Haloferacaceae</taxon>
        <taxon>Halogeometricum</taxon>
    </lineage>
</organism>
<feature type="region of interest" description="Disordered" evidence="1">
    <location>
        <begin position="1"/>
        <end position="45"/>
    </location>
</feature>
<reference evidence="2 3" key="1">
    <citation type="submission" date="2018-12" db="EMBL/GenBank/DDBJ databases">
        <title>Genome analysis provides insights into bioremediation potentialities of Halogeometricum borinquense strain N11.</title>
        <authorList>
            <person name="Najjari A."/>
            <person name="Youssef N."/>
            <person name="Fhoula I."/>
            <person name="Ben Dhia O."/>
            <person name="Mahjoubi M."/>
            <person name="Ouzari H.I."/>
            <person name="Cherif A."/>
        </authorList>
    </citation>
    <scope>NUCLEOTIDE SEQUENCE [LARGE SCALE GENOMIC DNA]</scope>
    <source>
        <strain evidence="2 3">N11</strain>
    </source>
</reference>
<feature type="region of interest" description="Disordered" evidence="1">
    <location>
        <begin position="179"/>
        <end position="208"/>
    </location>
</feature>
<gene>
    <name evidence="2" type="ORF">ELS19_11850</name>
</gene>
<dbReference type="AlphaFoldDB" id="A0A482T9I5"/>
<accession>A0A482T9I5</accession>
<dbReference type="RefSeq" id="WP_129784926.1">
    <property type="nucleotide sequence ID" value="NZ_RZHH01000002.1"/>
</dbReference>
<evidence type="ECO:0000313" key="2">
    <source>
        <dbReference type="EMBL" id="RYJ14574.1"/>
    </source>
</evidence>
<comment type="caution">
    <text evidence="2">The sequence shown here is derived from an EMBL/GenBank/DDBJ whole genome shotgun (WGS) entry which is preliminary data.</text>
</comment>
<proteinExistence type="predicted"/>
<sequence length="312" mass="33521">MQVAKGSVDSPVSLSTQKTLRKRAIKAYRQDAREDPKKGVSSQQTSEASLVGFAVGFDNHGVPRYVTATTSDPNEVEAQQAQLQNRVSDLQQMIQNNPTVGTQEVTAADSPIWTLEFGICAGGGADSDAGSITHDVSVYHLDNDSVDNGEVFAAVQVLEMVPDVYDNLDGTCIQDWQPAINSPGTQSESLTNYAPQNPVSGDGSKSASFSARGVSKSFSWTHNGDVTTEDKISSQDADELYAEFDQLFGGGTGDNTEELGCASLVETNQPSDGKYNIVTLDAKGLFFHSTGQVYDETEITDQQTIEVDYNHV</sequence>